<sequence>MEEHKNTPLERWTEDMAKTKPSVRDEKSTHLKKSKLQRKSEMDEAENSREAKSRRAVKRPWCPNEVNAVIAKGHLTTKADCEQCKTAEDPVLRERTVQNIRDLAV</sequence>
<proteinExistence type="predicted"/>
<reference evidence="2" key="1">
    <citation type="submission" date="2020-08" db="EMBL/GenBank/DDBJ databases">
        <title>Chromosome-level assembly of Southern catfish (Silurus meridionalis) provides insights into visual adaptation to the nocturnal and benthic lifestyles.</title>
        <authorList>
            <person name="Zhang Y."/>
            <person name="Wang D."/>
            <person name="Peng Z."/>
        </authorList>
    </citation>
    <scope>NUCLEOTIDE SEQUENCE</scope>
    <source>
        <strain evidence="2">SWU-2019-XX</strain>
        <tissue evidence="2">Muscle</tissue>
    </source>
</reference>
<comment type="caution">
    <text evidence="2">The sequence shown here is derived from an EMBL/GenBank/DDBJ whole genome shotgun (WGS) entry which is preliminary data.</text>
</comment>
<accession>A0A8T0AH01</accession>
<evidence type="ECO:0000256" key="1">
    <source>
        <dbReference type="SAM" id="MobiDB-lite"/>
    </source>
</evidence>
<evidence type="ECO:0000313" key="3">
    <source>
        <dbReference type="Proteomes" id="UP000606274"/>
    </source>
</evidence>
<evidence type="ECO:0000313" key="2">
    <source>
        <dbReference type="EMBL" id="KAF7690006.1"/>
    </source>
</evidence>
<dbReference type="EMBL" id="JABFDY010000023">
    <property type="protein sequence ID" value="KAF7690006.1"/>
    <property type="molecule type" value="Genomic_DNA"/>
</dbReference>
<keyword evidence="3" id="KW-1185">Reference proteome</keyword>
<feature type="region of interest" description="Disordered" evidence="1">
    <location>
        <begin position="1"/>
        <end position="57"/>
    </location>
</feature>
<feature type="compositionally biased region" description="Basic and acidic residues" evidence="1">
    <location>
        <begin position="1"/>
        <end position="29"/>
    </location>
</feature>
<gene>
    <name evidence="2" type="ORF">HF521_011810</name>
</gene>
<name>A0A8T0AH01_SILME</name>
<protein>
    <submittedName>
        <fullName evidence="2">Uncharacterized protein</fullName>
    </submittedName>
</protein>
<feature type="compositionally biased region" description="Basic and acidic residues" evidence="1">
    <location>
        <begin position="38"/>
        <end position="53"/>
    </location>
</feature>
<organism evidence="2 3">
    <name type="scientific">Silurus meridionalis</name>
    <name type="common">Southern catfish</name>
    <name type="synonym">Silurus soldatovi meridionalis</name>
    <dbReference type="NCBI Taxonomy" id="175797"/>
    <lineage>
        <taxon>Eukaryota</taxon>
        <taxon>Metazoa</taxon>
        <taxon>Chordata</taxon>
        <taxon>Craniata</taxon>
        <taxon>Vertebrata</taxon>
        <taxon>Euteleostomi</taxon>
        <taxon>Actinopterygii</taxon>
        <taxon>Neopterygii</taxon>
        <taxon>Teleostei</taxon>
        <taxon>Ostariophysi</taxon>
        <taxon>Siluriformes</taxon>
        <taxon>Siluridae</taxon>
        <taxon>Silurus</taxon>
    </lineage>
</organism>
<dbReference type="Proteomes" id="UP000606274">
    <property type="component" value="Unassembled WGS sequence"/>
</dbReference>
<dbReference type="AlphaFoldDB" id="A0A8T0AH01"/>